<dbReference type="InterPro" id="IPR027478">
    <property type="entry name" value="LdcA_N"/>
</dbReference>
<dbReference type="InterPro" id="IPR040921">
    <property type="entry name" value="Peptidase_S66C"/>
</dbReference>
<keyword evidence="3" id="KW-0645">Protease</keyword>
<dbReference type="InterPro" id="IPR027461">
    <property type="entry name" value="Carboxypeptidase_A_C_sf"/>
</dbReference>
<evidence type="ECO:0000259" key="8">
    <source>
        <dbReference type="Pfam" id="PF17676"/>
    </source>
</evidence>
<dbReference type="Proteomes" id="UP000030635">
    <property type="component" value="Chromosome"/>
</dbReference>
<evidence type="ECO:0000313" key="10">
    <source>
        <dbReference type="Proteomes" id="UP000030635"/>
    </source>
</evidence>
<dbReference type="STRING" id="1561.NPD11_1696"/>
<evidence type="ECO:0000256" key="5">
    <source>
        <dbReference type="ARBA" id="ARBA00022825"/>
    </source>
</evidence>
<evidence type="ECO:0000256" key="2">
    <source>
        <dbReference type="ARBA" id="ARBA00022645"/>
    </source>
</evidence>
<keyword evidence="5" id="KW-0720">Serine protease</keyword>
<dbReference type="PANTHER" id="PTHR30237">
    <property type="entry name" value="MURAMOYLTETRAPEPTIDE CARBOXYPEPTIDASE"/>
    <property type="match status" value="1"/>
</dbReference>
<organism evidence="9 10">
    <name type="scientific">Clostridium baratii str. Sullivan</name>
    <dbReference type="NCBI Taxonomy" id="1415775"/>
    <lineage>
        <taxon>Bacteria</taxon>
        <taxon>Bacillati</taxon>
        <taxon>Bacillota</taxon>
        <taxon>Clostridia</taxon>
        <taxon>Eubacteriales</taxon>
        <taxon>Clostridiaceae</taxon>
        <taxon>Clostridium</taxon>
    </lineage>
</organism>
<dbReference type="PIRSF" id="PIRSF028757">
    <property type="entry name" value="LD-carboxypeptidase"/>
    <property type="match status" value="1"/>
</dbReference>
<evidence type="ECO:0000256" key="6">
    <source>
        <dbReference type="PIRSR" id="PIRSR028757-1"/>
    </source>
</evidence>
<evidence type="ECO:0000256" key="3">
    <source>
        <dbReference type="ARBA" id="ARBA00022670"/>
    </source>
</evidence>
<keyword evidence="10" id="KW-1185">Reference proteome</keyword>
<dbReference type="Gene3D" id="3.50.30.60">
    <property type="entry name" value="LD-carboxypeptidase A C-terminal domain-like"/>
    <property type="match status" value="1"/>
</dbReference>
<dbReference type="RefSeq" id="WP_039312674.1">
    <property type="nucleotide sequence ID" value="NZ_CP006905.1"/>
</dbReference>
<reference evidence="9 10" key="1">
    <citation type="journal article" date="2015" name="Infect. Genet. Evol.">
        <title>Genomic sequences of six botulinum neurotoxin-producing strains representing three clostridial species illustrate the mobility and diversity of botulinum neurotoxin genes.</title>
        <authorList>
            <person name="Smith T.J."/>
            <person name="Hill K.K."/>
            <person name="Xie G."/>
            <person name="Foley B.T."/>
            <person name="Williamson C.H."/>
            <person name="Foster J.T."/>
            <person name="Johnson S.L."/>
            <person name="Chertkov O."/>
            <person name="Teshima H."/>
            <person name="Gibbons H.S."/>
            <person name="Johnsky L.A."/>
            <person name="Karavis M.A."/>
            <person name="Smith L.A."/>
        </authorList>
    </citation>
    <scope>NUCLEOTIDE SEQUENCE [LARGE SCALE GENOMIC DNA]</scope>
    <source>
        <strain evidence="9">Sullivan</strain>
    </source>
</reference>
<dbReference type="InterPro" id="IPR040449">
    <property type="entry name" value="Peptidase_S66_N"/>
</dbReference>
<accession>A0A0A7FYA7</accession>
<dbReference type="InterPro" id="IPR003507">
    <property type="entry name" value="S66_fam"/>
</dbReference>
<feature type="domain" description="LD-carboxypeptidase N-terminal" evidence="7">
    <location>
        <begin position="13"/>
        <end position="128"/>
    </location>
</feature>
<dbReference type="EMBL" id="CP006905">
    <property type="protein sequence ID" value="AIY84624.1"/>
    <property type="molecule type" value="Genomic_DNA"/>
</dbReference>
<sequence>MIKGKLLKSDSTIGIICPASCSPKEDIDMFIKQFKDFGFNIVLGNHIYDKDGYLAGTDKDRAKDLVDMFKDDSIDGIICFRGGYGSIRTLPYIDIKTIKKHPKFFCGYSDITILLNYFAANKLITFHGPMIKSKFDDLYTLSSLKKFMTNPTKGYIYDLSNSIRYNEDYFSGRLMGGNLSMLCSSIGTPFEVNFNDSILMIEEIDESPYVVDRLLTQLLLSSKLNKCNGILIGHMTGCDPKDSNKDNFTIKEIIEKRLVPLNIPIIYGVPFGHSYPNLTFPIGCNASYEKNTNKLIICENPLK</sequence>
<dbReference type="KEGG" id="cbv:U729_1299"/>
<keyword evidence="4" id="KW-0378">Hydrolase</keyword>
<feature type="active site" description="Charge relay system" evidence="6">
    <location>
        <position position="202"/>
    </location>
</feature>
<evidence type="ECO:0000259" key="7">
    <source>
        <dbReference type="Pfam" id="PF02016"/>
    </source>
</evidence>
<dbReference type="AlphaFoldDB" id="A0A0A7FYA7"/>
<protein>
    <submittedName>
        <fullName evidence="9">LD-carboxypeptidase family protein</fullName>
    </submittedName>
</protein>
<evidence type="ECO:0000256" key="4">
    <source>
        <dbReference type="ARBA" id="ARBA00022801"/>
    </source>
</evidence>
<dbReference type="Pfam" id="PF02016">
    <property type="entry name" value="Peptidase_S66"/>
    <property type="match status" value="1"/>
</dbReference>
<name>A0A0A7FYA7_9CLOT</name>
<dbReference type="SUPFAM" id="SSF52317">
    <property type="entry name" value="Class I glutamine amidotransferase-like"/>
    <property type="match status" value="1"/>
</dbReference>
<dbReference type="HOGENOM" id="CLU_034346_3_1_9"/>
<dbReference type="GO" id="GO:0008236">
    <property type="term" value="F:serine-type peptidase activity"/>
    <property type="evidence" value="ECO:0007669"/>
    <property type="project" value="UniProtKB-KW"/>
</dbReference>
<feature type="domain" description="LD-carboxypeptidase C-terminal" evidence="8">
    <location>
        <begin position="171"/>
        <end position="286"/>
    </location>
</feature>
<feature type="active site" description="Nucleophile" evidence="6">
    <location>
        <position position="109"/>
    </location>
</feature>
<keyword evidence="2 9" id="KW-0121">Carboxypeptidase</keyword>
<dbReference type="GO" id="GO:0006508">
    <property type="term" value="P:proteolysis"/>
    <property type="evidence" value="ECO:0007669"/>
    <property type="project" value="UniProtKB-KW"/>
</dbReference>
<dbReference type="GO" id="GO:0004180">
    <property type="term" value="F:carboxypeptidase activity"/>
    <property type="evidence" value="ECO:0007669"/>
    <property type="project" value="UniProtKB-KW"/>
</dbReference>
<dbReference type="Pfam" id="PF17676">
    <property type="entry name" value="Peptidase_S66C"/>
    <property type="match status" value="1"/>
</dbReference>
<proteinExistence type="inferred from homology"/>
<dbReference type="InterPro" id="IPR029062">
    <property type="entry name" value="Class_I_gatase-like"/>
</dbReference>
<feature type="active site" description="Charge relay system" evidence="6">
    <location>
        <position position="273"/>
    </location>
</feature>
<evidence type="ECO:0000256" key="1">
    <source>
        <dbReference type="ARBA" id="ARBA00010233"/>
    </source>
</evidence>
<comment type="similarity">
    <text evidence="1">Belongs to the peptidase S66 family.</text>
</comment>
<dbReference type="CDD" id="cd07025">
    <property type="entry name" value="Peptidase_S66"/>
    <property type="match status" value="1"/>
</dbReference>
<dbReference type="Gene3D" id="3.40.50.10740">
    <property type="entry name" value="Class I glutamine amidotransferase-like"/>
    <property type="match status" value="1"/>
</dbReference>
<gene>
    <name evidence="9" type="ORF">U729_1299</name>
</gene>
<dbReference type="SUPFAM" id="SSF141986">
    <property type="entry name" value="LD-carboxypeptidase A C-terminal domain-like"/>
    <property type="match status" value="1"/>
</dbReference>
<evidence type="ECO:0000313" key="9">
    <source>
        <dbReference type="EMBL" id="AIY84624.1"/>
    </source>
</evidence>
<dbReference type="PANTHER" id="PTHR30237:SF2">
    <property type="entry name" value="MUREIN TETRAPEPTIDE CARBOXYPEPTIDASE"/>
    <property type="match status" value="1"/>
</dbReference>
<dbReference type="eggNOG" id="COG1619">
    <property type="taxonomic scope" value="Bacteria"/>
</dbReference>